<dbReference type="SUPFAM" id="SSF52540">
    <property type="entry name" value="P-loop containing nucleoside triphosphate hydrolases"/>
    <property type="match status" value="2"/>
</dbReference>
<feature type="domain" description="ABC transporter" evidence="9">
    <location>
        <begin position="13"/>
        <end position="248"/>
    </location>
</feature>
<keyword evidence="8" id="KW-0472">Membrane</keyword>
<keyword evidence="6 10" id="KW-0067">ATP-binding</keyword>
<evidence type="ECO:0000259" key="9">
    <source>
        <dbReference type="PROSITE" id="PS50893"/>
    </source>
</evidence>
<dbReference type="InterPro" id="IPR027417">
    <property type="entry name" value="P-loop_NTPase"/>
</dbReference>
<proteinExistence type="predicted"/>
<evidence type="ECO:0000256" key="2">
    <source>
        <dbReference type="ARBA" id="ARBA00022475"/>
    </source>
</evidence>
<keyword evidence="2" id="KW-1003">Cell membrane</keyword>
<dbReference type="PROSITE" id="PS50893">
    <property type="entry name" value="ABC_TRANSPORTER_2"/>
    <property type="match status" value="2"/>
</dbReference>
<dbReference type="EMBL" id="JAWSTH010000069">
    <property type="protein sequence ID" value="MDW5596932.1"/>
    <property type="molecule type" value="Genomic_DNA"/>
</dbReference>
<dbReference type="Gene3D" id="3.40.50.300">
    <property type="entry name" value="P-loop containing nucleotide triphosphate hydrolases"/>
    <property type="match status" value="2"/>
</dbReference>
<dbReference type="PANTHER" id="PTHR43790:SF3">
    <property type="entry name" value="D-ALLOSE IMPORT ATP-BINDING PROTEIN ALSA-RELATED"/>
    <property type="match status" value="1"/>
</dbReference>
<evidence type="ECO:0000256" key="8">
    <source>
        <dbReference type="ARBA" id="ARBA00023136"/>
    </source>
</evidence>
<reference evidence="11" key="1">
    <citation type="submission" date="2023-07" db="EMBL/GenBank/DDBJ databases">
        <title>Conexibacter stalactiti sp. nov., isolated from stalactites in a lava cave and emended description of the genus Conexibacter.</title>
        <authorList>
            <person name="Lee S.D."/>
        </authorList>
    </citation>
    <scope>NUCLEOTIDE SEQUENCE [LARGE SCALE GENOMIC DNA]</scope>
    <source>
        <strain evidence="11">KCTC 39840</strain>
    </source>
</reference>
<evidence type="ECO:0000256" key="6">
    <source>
        <dbReference type="ARBA" id="ARBA00022840"/>
    </source>
</evidence>
<feature type="domain" description="ABC transporter" evidence="9">
    <location>
        <begin position="268"/>
        <end position="511"/>
    </location>
</feature>
<keyword evidence="4" id="KW-0677">Repeat</keyword>
<name>A0ABU4HW80_9ACTN</name>
<keyword evidence="1" id="KW-0813">Transport</keyword>
<dbReference type="PROSITE" id="PS00211">
    <property type="entry name" value="ABC_TRANSPORTER_1"/>
    <property type="match status" value="1"/>
</dbReference>
<dbReference type="CDD" id="cd03215">
    <property type="entry name" value="ABC_Carb_Monos_II"/>
    <property type="match status" value="1"/>
</dbReference>
<dbReference type="Proteomes" id="UP001284601">
    <property type="component" value="Unassembled WGS sequence"/>
</dbReference>
<evidence type="ECO:0000256" key="5">
    <source>
        <dbReference type="ARBA" id="ARBA00022741"/>
    </source>
</evidence>
<organism evidence="10 11">
    <name type="scientific">Conexibacter stalactiti</name>
    <dbReference type="NCBI Taxonomy" id="1940611"/>
    <lineage>
        <taxon>Bacteria</taxon>
        <taxon>Bacillati</taxon>
        <taxon>Actinomycetota</taxon>
        <taxon>Thermoleophilia</taxon>
        <taxon>Solirubrobacterales</taxon>
        <taxon>Conexibacteraceae</taxon>
        <taxon>Conexibacter</taxon>
    </lineage>
</organism>
<dbReference type="InterPro" id="IPR003439">
    <property type="entry name" value="ABC_transporter-like_ATP-bd"/>
</dbReference>
<evidence type="ECO:0000313" key="11">
    <source>
        <dbReference type="Proteomes" id="UP001284601"/>
    </source>
</evidence>
<dbReference type="GO" id="GO:0005524">
    <property type="term" value="F:ATP binding"/>
    <property type="evidence" value="ECO:0007669"/>
    <property type="project" value="UniProtKB-KW"/>
</dbReference>
<evidence type="ECO:0000256" key="1">
    <source>
        <dbReference type="ARBA" id="ARBA00022448"/>
    </source>
</evidence>
<dbReference type="InterPro" id="IPR003593">
    <property type="entry name" value="AAA+_ATPase"/>
</dbReference>
<dbReference type="Pfam" id="PF00005">
    <property type="entry name" value="ABC_tran"/>
    <property type="match status" value="2"/>
</dbReference>
<evidence type="ECO:0000256" key="3">
    <source>
        <dbReference type="ARBA" id="ARBA00022597"/>
    </source>
</evidence>
<dbReference type="InterPro" id="IPR050107">
    <property type="entry name" value="ABC_carbohydrate_import_ATPase"/>
</dbReference>
<evidence type="ECO:0000313" key="10">
    <source>
        <dbReference type="EMBL" id="MDW5596932.1"/>
    </source>
</evidence>
<dbReference type="SMART" id="SM00382">
    <property type="entry name" value="AAA"/>
    <property type="match status" value="2"/>
</dbReference>
<comment type="caution">
    <text evidence="10">The sequence shown here is derived from an EMBL/GenBank/DDBJ whole genome shotgun (WGS) entry which is preliminary data.</text>
</comment>
<accession>A0ABU4HW80</accession>
<evidence type="ECO:0000256" key="7">
    <source>
        <dbReference type="ARBA" id="ARBA00022967"/>
    </source>
</evidence>
<keyword evidence="5" id="KW-0547">Nucleotide-binding</keyword>
<dbReference type="CDD" id="cd03216">
    <property type="entry name" value="ABC_Carb_Monos_I"/>
    <property type="match status" value="1"/>
</dbReference>
<gene>
    <name evidence="10" type="ORF">R7226_21470</name>
</gene>
<sequence>MTSPQTHPTPNALELEAITKRFGGVTALDDVTLRVRRGEVHGLVGENGAGKSTLLKILDGLHPSGSYDGVMRVDGSAVELHAPQDARALGIAIVPQETSVIDTLSVGENICFGGDGRLLVNPRELQRRAAAFLEARRLPLEARTPVARLSSSSKQLVMIARALYREPRVLILDEPTSALTREETSRLLEIVRGLRDGGLTAVFVSHRLDEVVDLCDRVTVLRDGRVVDEIERDAFDPERIIGSMIGRRLTELYPPRPPAPETAPRELLRLEGLSVRAPGRAGALAVDDVSLTVAAGEIVGVGGLVGSGRSELLNAVYGHLPVAAGRIVLDGEEVRPRSPREALRLGIGLVTEDRKRAGLLFNLGVRENVTLSYLRTLGRLVIDPGKERAVAREAVQRFSIATPSVDTPVANLSGGNQQKVMLARALGTQPKVLLLDEPTVGVDVGAKAEIYRLIAALAEAGVAIVVVSSESAELLGICDRFVVLRDGRVRDRFDVADASEARLMAAAMTTAAAAEGGTDR</sequence>
<protein>
    <submittedName>
        <fullName evidence="10">Sugar ABC transporter ATP-binding protein</fullName>
    </submittedName>
</protein>
<keyword evidence="7" id="KW-1278">Translocase</keyword>
<dbReference type="PANTHER" id="PTHR43790">
    <property type="entry name" value="CARBOHYDRATE TRANSPORT ATP-BINDING PROTEIN MG119-RELATED"/>
    <property type="match status" value="1"/>
</dbReference>
<keyword evidence="3" id="KW-0762">Sugar transport</keyword>
<dbReference type="RefSeq" id="WP_318599368.1">
    <property type="nucleotide sequence ID" value="NZ_JAWSTH010000069.1"/>
</dbReference>
<dbReference type="InterPro" id="IPR017871">
    <property type="entry name" value="ABC_transporter-like_CS"/>
</dbReference>
<keyword evidence="11" id="KW-1185">Reference proteome</keyword>
<evidence type="ECO:0000256" key="4">
    <source>
        <dbReference type="ARBA" id="ARBA00022737"/>
    </source>
</evidence>